<dbReference type="AlphaFoldDB" id="A0A2D4EW80"/>
<reference evidence="1" key="1">
    <citation type="submission" date="2017-07" db="EMBL/GenBank/DDBJ databases">
        <authorList>
            <person name="Mikheyev A."/>
            <person name="Grau M."/>
        </authorList>
    </citation>
    <scope>NUCLEOTIDE SEQUENCE</scope>
    <source>
        <tissue evidence="1">Venom_gland</tissue>
    </source>
</reference>
<sequence length="108" mass="12225">MSHLITKSLGSIVVVGQGLSVQNLWIRSLFGVFVFVCMCEATSSLEQSWPEYSSLIGRVVHVHMHENFYEEQIIRKTNLPLVISGINLPLVIFPETFYLKPNKPNVAH</sequence>
<evidence type="ECO:0000313" key="1">
    <source>
        <dbReference type="EMBL" id="LAA39504.1"/>
    </source>
</evidence>
<protein>
    <submittedName>
        <fullName evidence="1">Uncharacterized protein</fullName>
    </submittedName>
</protein>
<proteinExistence type="predicted"/>
<accession>A0A2D4EW80</accession>
<name>A0A2D4EW80_MICCO</name>
<organism evidence="1">
    <name type="scientific">Micrurus corallinus</name>
    <name type="common">Brazilian coral snake</name>
    <dbReference type="NCBI Taxonomy" id="54390"/>
    <lineage>
        <taxon>Eukaryota</taxon>
        <taxon>Metazoa</taxon>
        <taxon>Chordata</taxon>
        <taxon>Craniata</taxon>
        <taxon>Vertebrata</taxon>
        <taxon>Euteleostomi</taxon>
        <taxon>Lepidosauria</taxon>
        <taxon>Squamata</taxon>
        <taxon>Bifurcata</taxon>
        <taxon>Unidentata</taxon>
        <taxon>Episquamata</taxon>
        <taxon>Toxicofera</taxon>
        <taxon>Serpentes</taxon>
        <taxon>Colubroidea</taxon>
        <taxon>Elapidae</taxon>
        <taxon>Elapinae</taxon>
        <taxon>Micrurus</taxon>
    </lineage>
</organism>
<reference evidence="1" key="2">
    <citation type="submission" date="2017-11" db="EMBL/GenBank/DDBJ databases">
        <title>Coralsnake Venomics: Analyses of Venom Gland Transcriptomes and Proteomes of Six Brazilian Taxa.</title>
        <authorList>
            <person name="Aird S.D."/>
            <person name="Jorge da Silva N."/>
            <person name="Qiu L."/>
            <person name="Villar-Briones A."/>
            <person name="Aparecida-Saddi V."/>
            <person name="Campos-Telles M.P."/>
            <person name="Grau M."/>
            <person name="Mikheyev A.S."/>
        </authorList>
    </citation>
    <scope>NUCLEOTIDE SEQUENCE</scope>
    <source>
        <tissue evidence="1">Venom_gland</tissue>
    </source>
</reference>
<dbReference type="EMBL" id="IACJ01026709">
    <property type="protein sequence ID" value="LAA39504.1"/>
    <property type="molecule type" value="Transcribed_RNA"/>
</dbReference>